<proteinExistence type="predicted"/>
<name>A0A2G8L1J5_STIJA</name>
<sequence>MRMLPADHLHYQTGRTSKDADIVQPQGNQTVPPASSIGYTPSILPLSSRVEVHPPSEGDTVGQSPVYPFNDLQGLLKSLNLSKYVSVFEEQDVDLRVFLTLTDSDLKEVGIKLMGPRRKMTNAIARWHSEARMFSTDLEQIYADKMETALQEMAVQYQEMSLKKDELAGQLLQEKELRGVVEGCLVEDRKTYQQMLRLVTDTRSLCHRMREMYDHVRFYQSELLKRLKEKEPQSDILLSPENLAENLQIGLILDAQFPPLEGTSFPPVSGLTGPPTSLANMLSQHGGMAYTSSQPITNSDRKGPQDSPTTEQLQMDMKASTRAMNIQNISMEDLMSHLGQMSHQMARVVAKATNNMDQLLEGQTQNFSPNSSGNSLP</sequence>
<dbReference type="Proteomes" id="UP000230750">
    <property type="component" value="Unassembled WGS sequence"/>
</dbReference>
<dbReference type="PROSITE" id="PS50105">
    <property type="entry name" value="SAM_DOMAIN"/>
    <property type="match status" value="1"/>
</dbReference>
<evidence type="ECO:0000313" key="5">
    <source>
        <dbReference type="Proteomes" id="UP000230750"/>
    </source>
</evidence>
<dbReference type="OrthoDB" id="539213at2759"/>
<dbReference type="EMBL" id="MRZV01000262">
    <property type="protein sequence ID" value="PIK54127.1"/>
    <property type="molecule type" value="Genomic_DNA"/>
</dbReference>
<evidence type="ECO:0000256" key="1">
    <source>
        <dbReference type="ARBA" id="ARBA00022737"/>
    </source>
</evidence>
<reference evidence="4 5" key="1">
    <citation type="journal article" date="2017" name="PLoS Biol.">
        <title>The sea cucumber genome provides insights into morphological evolution and visceral regeneration.</title>
        <authorList>
            <person name="Zhang X."/>
            <person name="Sun L."/>
            <person name="Yuan J."/>
            <person name="Sun Y."/>
            <person name="Gao Y."/>
            <person name="Zhang L."/>
            <person name="Li S."/>
            <person name="Dai H."/>
            <person name="Hamel J.F."/>
            <person name="Liu C."/>
            <person name="Yu Y."/>
            <person name="Liu S."/>
            <person name="Lin W."/>
            <person name="Guo K."/>
            <person name="Jin S."/>
            <person name="Xu P."/>
            <person name="Storey K.B."/>
            <person name="Huan P."/>
            <person name="Zhang T."/>
            <person name="Zhou Y."/>
            <person name="Zhang J."/>
            <person name="Lin C."/>
            <person name="Li X."/>
            <person name="Xing L."/>
            <person name="Huo D."/>
            <person name="Sun M."/>
            <person name="Wang L."/>
            <person name="Mercier A."/>
            <person name="Li F."/>
            <person name="Yang H."/>
            <person name="Xiang J."/>
        </authorList>
    </citation>
    <scope>NUCLEOTIDE SEQUENCE [LARGE SCALE GENOMIC DNA]</scope>
    <source>
        <strain evidence="4">Shaxun</strain>
        <tissue evidence="4">Muscle</tissue>
    </source>
</reference>
<feature type="domain" description="SAM" evidence="3">
    <location>
        <begin position="67"/>
        <end position="130"/>
    </location>
</feature>
<protein>
    <submittedName>
        <fullName evidence="4">Putative ankyrin repeat and SAM domain-containing protein 3 isoform X1</fullName>
    </submittedName>
</protein>
<dbReference type="InterPro" id="IPR001660">
    <property type="entry name" value="SAM"/>
</dbReference>
<dbReference type="AlphaFoldDB" id="A0A2G8L1J5"/>
<dbReference type="PANTHER" id="PTHR10627:SF69">
    <property type="entry name" value="PROTEIN BICAUDAL C"/>
    <property type="match status" value="1"/>
</dbReference>
<dbReference type="PANTHER" id="PTHR10627">
    <property type="entry name" value="SCP160"/>
    <property type="match status" value="1"/>
</dbReference>
<evidence type="ECO:0000313" key="4">
    <source>
        <dbReference type="EMBL" id="PIK54127.1"/>
    </source>
</evidence>
<feature type="region of interest" description="Disordered" evidence="2">
    <location>
        <begin position="288"/>
        <end position="313"/>
    </location>
</feature>
<keyword evidence="1" id="KW-0677">Repeat</keyword>
<comment type="caution">
    <text evidence="4">The sequence shown here is derived from an EMBL/GenBank/DDBJ whole genome shotgun (WGS) entry which is preliminary data.</text>
</comment>
<dbReference type="CDD" id="cd09519">
    <property type="entry name" value="SAM_ANKS3"/>
    <property type="match status" value="1"/>
</dbReference>
<accession>A0A2G8L1J5</accession>
<evidence type="ECO:0000256" key="2">
    <source>
        <dbReference type="SAM" id="MobiDB-lite"/>
    </source>
</evidence>
<organism evidence="4 5">
    <name type="scientific">Stichopus japonicus</name>
    <name type="common">Sea cucumber</name>
    <dbReference type="NCBI Taxonomy" id="307972"/>
    <lineage>
        <taxon>Eukaryota</taxon>
        <taxon>Metazoa</taxon>
        <taxon>Echinodermata</taxon>
        <taxon>Eleutherozoa</taxon>
        <taxon>Echinozoa</taxon>
        <taxon>Holothuroidea</taxon>
        <taxon>Aspidochirotacea</taxon>
        <taxon>Aspidochirotida</taxon>
        <taxon>Stichopodidae</taxon>
        <taxon>Apostichopus</taxon>
    </lineage>
</organism>
<dbReference type="Pfam" id="PF00536">
    <property type="entry name" value="SAM_1"/>
    <property type="match status" value="1"/>
</dbReference>
<keyword evidence="5" id="KW-1185">Reference proteome</keyword>
<dbReference type="GO" id="GO:0005737">
    <property type="term" value="C:cytoplasm"/>
    <property type="evidence" value="ECO:0007669"/>
    <property type="project" value="TreeGrafter"/>
</dbReference>
<dbReference type="SUPFAM" id="SSF47769">
    <property type="entry name" value="SAM/Pointed domain"/>
    <property type="match status" value="1"/>
</dbReference>
<dbReference type="STRING" id="307972.A0A2G8L1J5"/>
<dbReference type="InterPro" id="IPR047238">
    <property type="entry name" value="ANKS3_SAM"/>
</dbReference>
<dbReference type="Gene3D" id="1.10.150.50">
    <property type="entry name" value="Transcription Factor, Ets-1"/>
    <property type="match status" value="1"/>
</dbReference>
<dbReference type="InterPro" id="IPR013761">
    <property type="entry name" value="SAM/pointed_sf"/>
</dbReference>
<evidence type="ECO:0000259" key="3">
    <source>
        <dbReference type="PROSITE" id="PS50105"/>
    </source>
</evidence>
<dbReference type="SMART" id="SM00454">
    <property type="entry name" value="SAM"/>
    <property type="match status" value="1"/>
</dbReference>
<gene>
    <name evidence="4" type="ORF">BSL78_08968</name>
</gene>